<keyword evidence="2" id="KW-0238">DNA-binding</keyword>
<dbReference type="RefSeq" id="WP_254674357.1">
    <property type="nucleotide sequence ID" value="NZ_JAMWDU010000003.1"/>
</dbReference>
<dbReference type="GO" id="GO:0000976">
    <property type="term" value="F:transcription cis-regulatory region binding"/>
    <property type="evidence" value="ECO:0007669"/>
    <property type="project" value="TreeGrafter"/>
</dbReference>
<dbReference type="SMART" id="SM00342">
    <property type="entry name" value="HTH_ARAC"/>
    <property type="match status" value="1"/>
</dbReference>
<evidence type="ECO:0000313" key="6">
    <source>
        <dbReference type="Proteomes" id="UP001060275"/>
    </source>
</evidence>
<accession>A0A9Q4FSK4</accession>
<evidence type="ECO:0000313" key="5">
    <source>
        <dbReference type="EMBL" id="MCP8887273.1"/>
    </source>
</evidence>
<dbReference type="InterPro" id="IPR032687">
    <property type="entry name" value="AraC-type_N"/>
</dbReference>
<evidence type="ECO:0000256" key="2">
    <source>
        <dbReference type="ARBA" id="ARBA00023125"/>
    </source>
</evidence>
<evidence type="ECO:0000256" key="1">
    <source>
        <dbReference type="ARBA" id="ARBA00023015"/>
    </source>
</evidence>
<reference evidence="5" key="1">
    <citation type="submission" date="2022-06" db="EMBL/GenBank/DDBJ databases">
        <title>Devosia sp. XJ19-45 genome assembly.</title>
        <authorList>
            <person name="Li B."/>
            <person name="Cai M."/>
            <person name="Nie G."/>
            <person name="Li W."/>
        </authorList>
    </citation>
    <scope>NUCLEOTIDE SEQUENCE</scope>
    <source>
        <strain evidence="5">XJ19-45</strain>
    </source>
</reference>
<dbReference type="PANTHER" id="PTHR47894">
    <property type="entry name" value="HTH-TYPE TRANSCRIPTIONAL REGULATOR GADX"/>
    <property type="match status" value="1"/>
</dbReference>
<protein>
    <submittedName>
        <fullName evidence="5">AraC family transcriptional regulator</fullName>
    </submittedName>
</protein>
<dbReference type="SUPFAM" id="SSF46689">
    <property type="entry name" value="Homeodomain-like"/>
    <property type="match status" value="1"/>
</dbReference>
<dbReference type="PROSITE" id="PS01124">
    <property type="entry name" value="HTH_ARAC_FAMILY_2"/>
    <property type="match status" value="1"/>
</dbReference>
<dbReference type="GO" id="GO:0003700">
    <property type="term" value="F:DNA-binding transcription factor activity"/>
    <property type="evidence" value="ECO:0007669"/>
    <property type="project" value="InterPro"/>
</dbReference>
<sequence>MQQASIAAGIVSGFVAFLDGQGVDGRALAATAGIAGGVLVDPDARLPFDRYAALVGLAHKTTGDTGLSLRFGAAVGMADLSILGLIMEASATMGEAFVQMQRYGRLALAADPSLPPRFAMEHHGERLYLVDRGPDPDSFPEMTEEAFAQLTCGPRRFLTRPHVLSVHVTHEAPRHAELYAEIFACPVHFGAVFNALELPLDIADWPVARERRYVFGVLCEKAESLLREAVPVASIRALLDAAIRASLHQGEPGADPLARSLGFSRSTLFRRLRDEGTSFARVLDGVRHDLALQYLAGGRSSLAEIAYLLGFSEPAALSRAFQRWTGETPGQYRLRSRLSGVKDTI</sequence>
<gene>
    <name evidence="5" type="ORF">NF348_09175</name>
</gene>
<proteinExistence type="predicted"/>
<dbReference type="GO" id="GO:0005829">
    <property type="term" value="C:cytosol"/>
    <property type="evidence" value="ECO:0007669"/>
    <property type="project" value="TreeGrafter"/>
</dbReference>
<name>A0A9Q4FSK4_9HYPH</name>
<comment type="caution">
    <text evidence="5">The sequence shown here is derived from an EMBL/GenBank/DDBJ whole genome shotgun (WGS) entry which is preliminary data.</text>
</comment>
<dbReference type="Pfam" id="PF12625">
    <property type="entry name" value="Arabinose_bd"/>
    <property type="match status" value="1"/>
</dbReference>
<keyword evidence="3" id="KW-0804">Transcription</keyword>
<dbReference type="AlphaFoldDB" id="A0A9Q4FSK4"/>
<evidence type="ECO:0000256" key="3">
    <source>
        <dbReference type="ARBA" id="ARBA00023163"/>
    </source>
</evidence>
<dbReference type="Pfam" id="PF12833">
    <property type="entry name" value="HTH_18"/>
    <property type="match status" value="1"/>
</dbReference>
<organism evidence="5 6">
    <name type="scientific">Devosia ureilytica</name>
    <dbReference type="NCBI Taxonomy" id="2952754"/>
    <lineage>
        <taxon>Bacteria</taxon>
        <taxon>Pseudomonadati</taxon>
        <taxon>Pseudomonadota</taxon>
        <taxon>Alphaproteobacteria</taxon>
        <taxon>Hyphomicrobiales</taxon>
        <taxon>Devosiaceae</taxon>
        <taxon>Devosia</taxon>
    </lineage>
</organism>
<dbReference type="InterPro" id="IPR009057">
    <property type="entry name" value="Homeodomain-like_sf"/>
</dbReference>
<dbReference type="EMBL" id="JAMWDU010000003">
    <property type="protein sequence ID" value="MCP8887273.1"/>
    <property type="molecule type" value="Genomic_DNA"/>
</dbReference>
<dbReference type="Gene3D" id="1.10.10.60">
    <property type="entry name" value="Homeodomain-like"/>
    <property type="match status" value="1"/>
</dbReference>
<keyword evidence="6" id="KW-1185">Reference proteome</keyword>
<dbReference type="PANTHER" id="PTHR47894:SF1">
    <property type="entry name" value="HTH-TYPE TRANSCRIPTIONAL REGULATOR VQSM"/>
    <property type="match status" value="1"/>
</dbReference>
<dbReference type="Proteomes" id="UP001060275">
    <property type="component" value="Unassembled WGS sequence"/>
</dbReference>
<feature type="domain" description="HTH araC/xylS-type" evidence="4">
    <location>
        <begin position="237"/>
        <end position="335"/>
    </location>
</feature>
<dbReference type="InterPro" id="IPR018060">
    <property type="entry name" value="HTH_AraC"/>
</dbReference>
<evidence type="ECO:0000259" key="4">
    <source>
        <dbReference type="PROSITE" id="PS01124"/>
    </source>
</evidence>
<keyword evidence="1" id="KW-0805">Transcription regulation</keyword>